<gene>
    <name evidence="2" type="ORF">BRENAR_LOCUS942</name>
</gene>
<evidence type="ECO:0000313" key="2">
    <source>
        <dbReference type="EMBL" id="VEU20207.1"/>
    </source>
</evidence>
<evidence type="ECO:0000256" key="1">
    <source>
        <dbReference type="SAM" id="MobiDB-lite"/>
    </source>
</evidence>
<name>A0A448YH46_BRENA</name>
<sequence>MLGYNNSDEVLHDSNGRFAASDLNVDIVFPGGNKSSKRPAGSDHRGRPAKAIWTLYESVRDPNTDRIIRAKCKYCGQETSPRPAETMLMHSKRCANTKAALDEKTFKVLTTRRLPENKRIPEPFGEHDEVNEEEVAEAVQKAQKAQKVQNAQGLVLSGGESTSMDTSKLSSPSRSRPRKSGLTTKSSKDMALAKFLLAEGLPFTMADEEPFRKMIGIVSGGSYRAPSSRQLTHLCLSRLDRPKKNGEKPENGEEAIEAAGAEMHEVERTDGVEETTAETAESDKTGLVTEGTAEVATEVIANTALTNTE</sequence>
<dbReference type="InParanoid" id="A0A448YH46"/>
<evidence type="ECO:0000313" key="3">
    <source>
        <dbReference type="Proteomes" id="UP000290900"/>
    </source>
</evidence>
<dbReference type="Proteomes" id="UP000290900">
    <property type="component" value="Unassembled WGS sequence"/>
</dbReference>
<dbReference type="OrthoDB" id="3998061at2759"/>
<dbReference type="AlphaFoldDB" id="A0A448YH46"/>
<proteinExistence type="predicted"/>
<accession>A0A448YH46</accession>
<organism evidence="2 3">
    <name type="scientific">Brettanomyces naardenensis</name>
    <name type="common">Yeast</name>
    <dbReference type="NCBI Taxonomy" id="13370"/>
    <lineage>
        <taxon>Eukaryota</taxon>
        <taxon>Fungi</taxon>
        <taxon>Dikarya</taxon>
        <taxon>Ascomycota</taxon>
        <taxon>Saccharomycotina</taxon>
        <taxon>Pichiomycetes</taxon>
        <taxon>Pichiales</taxon>
        <taxon>Pichiaceae</taxon>
        <taxon>Brettanomyces</taxon>
    </lineage>
</organism>
<keyword evidence="3" id="KW-1185">Reference proteome</keyword>
<feature type="region of interest" description="Disordered" evidence="1">
    <location>
        <begin position="154"/>
        <end position="187"/>
    </location>
</feature>
<dbReference type="EMBL" id="CAACVR010000002">
    <property type="protein sequence ID" value="VEU20207.1"/>
    <property type="molecule type" value="Genomic_DNA"/>
</dbReference>
<protein>
    <submittedName>
        <fullName evidence="2">DEKNAAC100942</fullName>
    </submittedName>
</protein>
<feature type="region of interest" description="Disordered" evidence="1">
    <location>
        <begin position="260"/>
        <end position="287"/>
    </location>
</feature>
<feature type="compositionally biased region" description="Basic and acidic residues" evidence="1">
    <location>
        <begin position="262"/>
        <end position="271"/>
    </location>
</feature>
<reference evidence="2 3" key="1">
    <citation type="submission" date="2018-12" db="EMBL/GenBank/DDBJ databases">
        <authorList>
            <person name="Tiukova I."/>
            <person name="Dainat J."/>
        </authorList>
    </citation>
    <scope>NUCLEOTIDE SEQUENCE [LARGE SCALE GENOMIC DNA]</scope>
</reference>